<dbReference type="Proteomes" id="UP000237105">
    <property type="component" value="Unassembled WGS sequence"/>
</dbReference>
<proteinExistence type="predicted"/>
<dbReference type="EMBL" id="JXTB01000061">
    <property type="protein sequence ID" value="PON68593.1"/>
    <property type="molecule type" value="Genomic_DNA"/>
</dbReference>
<evidence type="ECO:0000313" key="2">
    <source>
        <dbReference type="EMBL" id="PON68593.1"/>
    </source>
</evidence>
<feature type="domain" description="Zinc knuckle CX2CX4HX4C" evidence="1">
    <location>
        <begin position="139"/>
        <end position="170"/>
    </location>
</feature>
<dbReference type="PANTHER" id="PTHR31286">
    <property type="entry name" value="GLYCINE-RICH CELL WALL STRUCTURAL PROTEIN 1.8-LIKE"/>
    <property type="match status" value="1"/>
</dbReference>
<dbReference type="OrthoDB" id="1707487at2759"/>
<sequence length="417" mass="47540">MEDNELCNMDRLISQTAELHCFDDPIELEYCNDEIDASVQVLAAAKILSIKPHSVNFGSSADVGEINFSSTQFWVRIMGLSRDSISEPNIRLIAAKIGRLVEIDPKSLGIFFVGDFVRVKIDALIHKPLAAGFFQKRKRGAPRWIQLKYERLHDFCFKCGVLGHDHRICSATERVTVSNGITRVALYGAWLRAENDILSCFHSIRSNMEKRQADYPEPNRAQELPLISRNRQAAGRERIAPNDWRLENKNVIPSPSASQMVQVVSSRLGDQRRLYVTSSSLESDANLRYQGKRYTNEEIMETEVQVVEHMSPGQSFAEFCREKRGKVVKYAGLFPDVLIDLCYHPEEYYNDILEEMLEPSPVIRFKAHQAILNPAPSMEEWRAQQGIGLDGARISPSRKRKVQEFILPIPYPTDMPQ</sequence>
<keyword evidence="3" id="KW-1185">Reference proteome</keyword>
<dbReference type="Pfam" id="PF14392">
    <property type="entry name" value="zf-CCHC_4"/>
    <property type="match status" value="1"/>
</dbReference>
<name>A0A2P5D5L7_PARAD</name>
<accession>A0A2P5D5L7</accession>
<evidence type="ECO:0000259" key="1">
    <source>
        <dbReference type="Pfam" id="PF14392"/>
    </source>
</evidence>
<evidence type="ECO:0000313" key="3">
    <source>
        <dbReference type="Proteomes" id="UP000237105"/>
    </source>
</evidence>
<organism evidence="2 3">
    <name type="scientific">Parasponia andersonii</name>
    <name type="common">Sponia andersonii</name>
    <dbReference type="NCBI Taxonomy" id="3476"/>
    <lineage>
        <taxon>Eukaryota</taxon>
        <taxon>Viridiplantae</taxon>
        <taxon>Streptophyta</taxon>
        <taxon>Embryophyta</taxon>
        <taxon>Tracheophyta</taxon>
        <taxon>Spermatophyta</taxon>
        <taxon>Magnoliopsida</taxon>
        <taxon>eudicotyledons</taxon>
        <taxon>Gunneridae</taxon>
        <taxon>Pentapetalae</taxon>
        <taxon>rosids</taxon>
        <taxon>fabids</taxon>
        <taxon>Rosales</taxon>
        <taxon>Cannabaceae</taxon>
        <taxon>Parasponia</taxon>
    </lineage>
</organism>
<protein>
    <submittedName>
        <fullName evidence="2">Zinc knuckle CX2CX4HX4C</fullName>
    </submittedName>
</protein>
<comment type="caution">
    <text evidence="2">The sequence shown here is derived from an EMBL/GenBank/DDBJ whole genome shotgun (WGS) entry which is preliminary data.</text>
</comment>
<dbReference type="InterPro" id="IPR025836">
    <property type="entry name" value="Zn_knuckle_CX2CX4HX4C"/>
</dbReference>
<gene>
    <name evidence="2" type="ORF">PanWU01x14_094020</name>
</gene>
<reference evidence="3" key="1">
    <citation type="submission" date="2016-06" db="EMBL/GenBank/DDBJ databases">
        <title>Parallel loss of symbiosis genes in relatives of nitrogen-fixing non-legume Parasponia.</title>
        <authorList>
            <person name="Van Velzen R."/>
            <person name="Holmer R."/>
            <person name="Bu F."/>
            <person name="Rutten L."/>
            <person name="Van Zeijl A."/>
            <person name="Liu W."/>
            <person name="Santuari L."/>
            <person name="Cao Q."/>
            <person name="Sharma T."/>
            <person name="Shen D."/>
            <person name="Roswanjaya Y."/>
            <person name="Wardhani T."/>
            <person name="Kalhor M.S."/>
            <person name="Jansen J."/>
            <person name="Van den Hoogen J."/>
            <person name="Gungor B."/>
            <person name="Hartog M."/>
            <person name="Hontelez J."/>
            <person name="Verver J."/>
            <person name="Yang W.-C."/>
            <person name="Schijlen E."/>
            <person name="Repin R."/>
            <person name="Schilthuizen M."/>
            <person name="Schranz E."/>
            <person name="Heidstra R."/>
            <person name="Miyata K."/>
            <person name="Fedorova E."/>
            <person name="Kohlen W."/>
            <person name="Bisseling T."/>
            <person name="Smit S."/>
            <person name="Geurts R."/>
        </authorList>
    </citation>
    <scope>NUCLEOTIDE SEQUENCE [LARGE SCALE GENOMIC DNA]</scope>
    <source>
        <strain evidence="3">cv. WU1-14</strain>
    </source>
</reference>
<dbReference type="AlphaFoldDB" id="A0A2P5D5L7"/>
<dbReference type="PANTHER" id="PTHR31286:SF167">
    <property type="entry name" value="OS09G0268800 PROTEIN"/>
    <property type="match status" value="1"/>
</dbReference>
<dbReference type="InterPro" id="IPR040256">
    <property type="entry name" value="At4g02000-like"/>
</dbReference>